<dbReference type="RefSeq" id="WP_342468569.1">
    <property type="nucleotide sequence ID" value="NZ_JBHSNQ010000067.1"/>
</dbReference>
<reference evidence="2" key="1">
    <citation type="journal article" date="2019" name="Int. J. Syst. Evol. Microbiol.">
        <title>The Global Catalogue of Microorganisms (GCM) 10K type strain sequencing project: providing services to taxonomists for standard genome sequencing and annotation.</title>
        <authorList>
            <consortium name="The Broad Institute Genomics Platform"/>
            <consortium name="The Broad Institute Genome Sequencing Center for Infectious Disease"/>
            <person name="Wu L."/>
            <person name="Ma J."/>
        </authorList>
    </citation>
    <scope>NUCLEOTIDE SEQUENCE [LARGE SCALE GENOMIC DNA]</scope>
    <source>
        <strain evidence="2">CCUG 56331</strain>
    </source>
</reference>
<accession>A0ABW0RBF1</accession>
<keyword evidence="2" id="KW-1185">Reference proteome</keyword>
<gene>
    <name evidence="1" type="ORF">ACFPOH_07690</name>
</gene>
<organism evidence="1 2">
    <name type="scientific">Ureibacillus suwonensis</name>
    <dbReference type="NCBI Taxonomy" id="313007"/>
    <lineage>
        <taxon>Bacteria</taxon>
        <taxon>Bacillati</taxon>
        <taxon>Bacillota</taxon>
        <taxon>Bacilli</taxon>
        <taxon>Bacillales</taxon>
        <taxon>Caryophanaceae</taxon>
        <taxon>Ureibacillus</taxon>
    </lineage>
</organism>
<evidence type="ECO:0000313" key="2">
    <source>
        <dbReference type="Proteomes" id="UP001595978"/>
    </source>
</evidence>
<evidence type="ECO:0000313" key="1">
    <source>
        <dbReference type="EMBL" id="MFC5541641.1"/>
    </source>
</evidence>
<comment type="caution">
    <text evidence="1">The sequence shown here is derived from an EMBL/GenBank/DDBJ whole genome shotgun (WGS) entry which is preliminary data.</text>
</comment>
<protein>
    <submittedName>
        <fullName evidence="1">Uncharacterized protein</fullName>
    </submittedName>
</protein>
<sequence length="51" mass="6271">MYSEEQLRELIEGQTIGEDYPYNTNDKEEIEEYIKRLYYRIKSIHYGHIQA</sequence>
<dbReference type="EMBL" id="JBHSNQ010000067">
    <property type="protein sequence ID" value="MFC5541641.1"/>
    <property type="molecule type" value="Genomic_DNA"/>
</dbReference>
<proteinExistence type="predicted"/>
<name>A0ABW0RBF1_9BACL</name>
<dbReference type="Proteomes" id="UP001595978">
    <property type="component" value="Unassembled WGS sequence"/>
</dbReference>